<dbReference type="InterPro" id="IPR033428">
    <property type="entry name" value="DUF5118"/>
</dbReference>
<dbReference type="Pfam" id="PF17162">
    <property type="entry name" value="DUF5118"/>
    <property type="match status" value="1"/>
</dbReference>
<dbReference type="InterPro" id="IPR032534">
    <property type="entry name" value="EcxA_zinc-bd"/>
</dbReference>
<evidence type="ECO:0000259" key="3">
    <source>
        <dbReference type="Pfam" id="PF16313"/>
    </source>
</evidence>
<keyword evidence="7" id="KW-1185">Reference proteome</keyword>
<dbReference type="EMBL" id="ACKQ02000007">
    <property type="protein sequence ID" value="EFK33371.1"/>
    <property type="molecule type" value="Genomic_DNA"/>
</dbReference>
<dbReference type="Gene3D" id="3.40.390.10">
    <property type="entry name" value="Collagenase (Catalytic Domain)"/>
    <property type="match status" value="1"/>
</dbReference>
<feature type="region of interest" description="Disordered" evidence="1">
    <location>
        <begin position="47"/>
        <end position="69"/>
    </location>
</feature>
<dbReference type="PANTHER" id="PTHR38478:SF1">
    <property type="entry name" value="ZINC DEPENDENT METALLOPROTEASE DOMAIN LIPOPROTEIN"/>
    <property type="match status" value="1"/>
</dbReference>
<protein>
    <recommendedName>
        <fullName evidence="8">Metalloprotease</fullName>
    </recommendedName>
</protein>
<feature type="signal peptide" evidence="2">
    <location>
        <begin position="1"/>
        <end position="43"/>
    </location>
</feature>
<evidence type="ECO:0000313" key="7">
    <source>
        <dbReference type="Proteomes" id="UP000002969"/>
    </source>
</evidence>
<evidence type="ECO:0000256" key="2">
    <source>
        <dbReference type="SAM" id="SignalP"/>
    </source>
</evidence>
<dbReference type="Proteomes" id="UP000002969">
    <property type="component" value="Unassembled WGS sequence"/>
</dbReference>
<feature type="chain" id="PRO_5045232369" description="Metalloprotease" evidence="2">
    <location>
        <begin position="44"/>
        <end position="879"/>
    </location>
</feature>
<dbReference type="PANTHER" id="PTHR38478">
    <property type="entry name" value="PEPTIDASE M1A AND M12B"/>
    <property type="match status" value="1"/>
</dbReference>
<proteinExistence type="predicted"/>
<dbReference type="Pfam" id="PF16313">
    <property type="entry name" value="DUF4953"/>
    <property type="match status" value="1"/>
</dbReference>
<dbReference type="CDD" id="cd04276">
    <property type="entry name" value="ZnMc_MMP_like_2"/>
    <property type="match status" value="1"/>
</dbReference>
<dbReference type="Pfam" id="PF17148">
    <property type="entry name" value="DUF5117"/>
    <property type="match status" value="1"/>
</dbReference>
<comment type="caution">
    <text evidence="6">The sequence shown here is derived from an EMBL/GenBank/DDBJ whole genome shotgun (WGS) entry which is preliminary data.</text>
</comment>
<organism evidence="6 7">
    <name type="scientific">Chryseobacterium gleum ATCC 35910</name>
    <dbReference type="NCBI Taxonomy" id="525257"/>
    <lineage>
        <taxon>Bacteria</taxon>
        <taxon>Pseudomonadati</taxon>
        <taxon>Bacteroidota</taxon>
        <taxon>Flavobacteriia</taxon>
        <taxon>Flavobacteriales</taxon>
        <taxon>Weeksellaceae</taxon>
        <taxon>Chryseobacterium group</taxon>
        <taxon>Chryseobacterium</taxon>
    </lineage>
</organism>
<name>A0ABN0AJX8_CHRGE</name>
<dbReference type="SUPFAM" id="SSF55486">
    <property type="entry name" value="Metalloproteases ('zincins'), catalytic domain"/>
    <property type="match status" value="1"/>
</dbReference>
<sequence length="879" mass="100171">MIPIALRLKLRYLLFGMNRTILMKNYRLALYLGLAVASPMAVAQKKDKDTVKVNKEKTDKTETSSSKKTKKIEDLIKKGTYKKGLFNTIQVKTDIYFEIPDSLMGRQFLVVNKLSQVPMQVNEAGLNKGMNYENKVISFHRDPIAKKVWVKTVVPKVSSPKNDAITKSVKDNFSESVIEVFDIEAQNNDSTAVAIKVNKVFDGNQKSFNDVLANVGLGGSVKSSLSYIEGVKTFPKNLVVKSQLSTSVNEGGVDLPVTLGVTTNLVLLSKIPMKPRVADSRVGFFSEKHWSFNDNQQKMDEKFFITKWNLEPKDEDKEKYLRGELVEPKKPIVYYIDPATPKQWREKIIAGVHDWQAAFEQAGFKNAVIAKMPDEKDEDFDIDDVRYSVITYAASPKSNAMGPSVVDPRSGEIIEADIIWWHNVMTSLHDWMRIQTGPIDPKARGNKFSDEHMGEAIRFVSSHEVGHTFGLKHNMGASFAFPVESLRSKEFTDKMGGTAPSIMDYARYNYVAQPEDGVTAITPKIGLYDKYAIEWGYRWYPDEFTEKKALKNLIEKHQDDPMYFYGEQQSYLETIDPRSQSEDLGDDAMKASEYGMKNLKVVINNLLQWTYEDGKDYTDAGKLYLGVIGQWDLYTGHVMANVGGIYLNNTVFGNKKKAYEAVPAEIQRRAVDYLVKNAINLPEWLFFNPITEKTYPVKDSPMGPFEQTPYTLARGMQYANIYSLFMDDRLLRLLENELKHQMSGSKDEIYTVENLFDQVRTAIFSKKGSLTMLEKMTQKNYVDALIVSVNKLFEKTAVKGLKTDDNLKIPTICNFHEDDHGLRNINYSSMKRVSEVTTYKRAELQKVLDLLNRTRYRGDDASRAHYTDLIIRIQEALNK</sequence>
<dbReference type="InterPro" id="IPR034032">
    <property type="entry name" value="Zn_MMP-like_bac"/>
</dbReference>
<feature type="domain" description="DUF5118" evidence="5">
    <location>
        <begin position="70"/>
        <end position="117"/>
    </location>
</feature>
<dbReference type="InterPro" id="IPR024079">
    <property type="entry name" value="MetalloPept_cat_dom_sf"/>
</dbReference>
<evidence type="ECO:0000313" key="6">
    <source>
        <dbReference type="EMBL" id="EFK33371.1"/>
    </source>
</evidence>
<evidence type="ECO:0000256" key="1">
    <source>
        <dbReference type="SAM" id="MobiDB-lite"/>
    </source>
</evidence>
<evidence type="ECO:0000259" key="4">
    <source>
        <dbReference type="Pfam" id="PF17148"/>
    </source>
</evidence>
<feature type="compositionally biased region" description="Basic and acidic residues" evidence="1">
    <location>
        <begin position="47"/>
        <end position="62"/>
    </location>
</feature>
<dbReference type="InterPro" id="IPR033413">
    <property type="entry name" value="DUF5117"/>
</dbReference>
<keyword evidence="2" id="KW-0732">Signal</keyword>
<gene>
    <name evidence="6" type="ORF">HMPREF0204_12439</name>
</gene>
<evidence type="ECO:0008006" key="8">
    <source>
        <dbReference type="Google" id="ProtNLM"/>
    </source>
</evidence>
<reference evidence="6" key="1">
    <citation type="submission" date="2010-06" db="EMBL/GenBank/DDBJ databases">
        <authorList>
            <person name="Muzny D."/>
            <person name="Qin X."/>
            <person name="Buhay C."/>
            <person name="Dugan-Rocha S."/>
            <person name="Ding Y."/>
            <person name="Chen G."/>
            <person name="Hawes A."/>
            <person name="Holder M."/>
            <person name="Jhangiani S."/>
            <person name="Johnson A."/>
            <person name="Khan Z."/>
            <person name="Li Z."/>
            <person name="Liu W."/>
            <person name="Liu X."/>
            <person name="Perez L."/>
            <person name="Shen H."/>
            <person name="Wang Q."/>
            <person name="Watt J."/>
            <person name="Xi L."/>
            <person name="Xin Y."/>
            <person name="Zhou J."/>
            <person name="Deng J."/>
            <person name="Jiang H."/>
            <person name="Liu Y."/>
            <person name="Qu J."/>
            <person name="Song X.-Z."/>
            <person name="Zhang L."/>
            <person name="Villasana D."/>
            <person name="Johnson A."/>
            <person name="Liu J."/>
            <person name="Liyanage D."/>
            <person name="Lorensuhewa L."/>
            <person name="Robinson T."/>
            <person name="Song A."/>
            <person name="Song B.-B."/>
            <person name="Dinh H."/>
            <person name="Thornton R."/>
            <person name="Coyle M."/>
            <person name="Francisco L."/>
            <person name="Jackson L."/>
            <person name="Javaid M."/>
            <person name="Korchina V."/>
            <person name="Kovar C."/>
            <person name="Mata R."/>
            <person name="Mathew T."/>
            <person name="Ngo R."/>
            <person name="Nguyen L."/>
            <person name="Nguyen N."/>
            <person name="Okwuonu G."/>
            <person name="Ongeri F."/>
            <person name="Pham C."/>
            <person name="Simmons D."/>
            <person name="Wilczek-Boney K."/>
            <person name="Hale W."/>
            <person name="Jakkamsetti A."/>
            <person name="Pham P."/>
            <person name="Ruth R."/>
            <person name="San Lucas F."/>
            <person name="Warren J."/>
            <person name="Zhang J."/>
            <person name="Zhao Z."/>
            <person name="Zhou C."/>
            <person name="Zhu D."/>
            <person name="Lee S."/>
            <person name="Bess C."/>
            <person name="Blankenburg K."/>
            <person name="Forbes L."/>
            <person name="Fu Q."/>
            <person name="Gubbala S."/>
            <person name="Hirani K."/>
            <person name="Jayaseelan J.C."/>
            <person name="Lara F."/>
            <person name="Munidasa M."/>
            <person name="Palculict T."/>
            <person name="Patil S."/>
            <person name="Pu L.-L."/>
            <person name="Saada N."/>
            <person name="Tang L."/>
            <person name="Weissenberger G."/>
            <person name="Zhu Y."/>
            <person name="Hemphill L."/>
            <person name="Shang Y."/>
            <person name="Youmans B."/>
            <person name="Ayvaz T."/>
            <person name="Ross M."/>
            <person name="Santibanez J."/>
            <person name="Aqrawi P."/>
            <person name="Gross S."/>
            <person name="Joshi V."/>
            <person name="Fowler G."/>
            <person name="Nazareth L."/>
            <person name="Reid J."/>
            <person name="Worley K."/>
            <person name="Petrosino J."/>
            <person name="Highlander S."/>
            <person name="Gibbs R."/>
        </authorList>
    </citation>
    <scope>NUCLEOTIDE SEQUENCE [LARGE SCALE GENOMIC DNA]</scope>
    <source>
        <strain evidence="6">ATCC 35910</strain>
    </source>
</reference>
<feature type="domain" description="EcxA zinc-binding" evidence="3">
    <location>
        <begin position="446"/>
        <end position="767"/>
    </location>
</feature>
<evidence type="ECO:0000259" key="5">
    <source>
        <dbReference type="Pfam" id="PF17162"/>
    </source>
</evidence>
<feature type="domain" description="DUF5117" evidence="4">
    <location>
        <begin position="129"/>
        <end position="313"/>
    </location>
</feature>
<accession>A0ABN0AJX8</accession>